<accession>A0A7K3NL78</accession>
<sequence length="357" mass="41296">MGSTRIEFHSSIPAISEEWLRLEKSLANPSIQNDYVLLNAWYACYLAGRKPAFLSLWDGKTCLGLYPFTLERKYGAKVFNTLYHESFSISKPIVAAGYGEFYFRELIRLLQEQHGKWDVLKFSSIYCFEPEAGLLASAFESNNTKFFTIHDRTYVVEIGDSFEEYCQTYLSKKTRENLDRLERKIAKQDSKFVYYMNYEALPHMGRFYEMENTGWKKESGTALLNMKDNLVYSESLIHACCLSGKFFMAFLEIDGVKIAGQYGYIEDGVYNGLRTAYDRDYAMFGPSVILIARTLRLLIDTFPDVKLLNCYPLSYGYKQKYAHDRCECNTHVLFSNNIKGQLLSMAYKIKMSKKATT</sequence>
<name>A0A7K3NL78_9BACT</name>
<evidence type="ECO:0000313" key="3">
    <source>
        <dbReference type="Proteomes" id="UP000469724"/>
    </source>
</evidence>
<feature type="domain" description="BioF2-like acetyltransferase" evidence="1">
    <location>
        <begin position="172"/>
        <end position="300"/>
    </location>
</feature>
<evidence type="ECO:0000259" key="1">
    <source>
        <dbReference type="Pfam" id="PF13480"/>
    </source>
</evidence>
<dbReference type="InterPro" id="IPR016181">
    <property type="entry name" value="Acyl_CoA_acyltransferase"/>
</dbReference>
<organism evidence="2 3">
    <name type="scientific">Desulfolutivibrio sulfodismutans</name>
    <dbReference type="NCBI Taxonomy" id="63561"/>
    <lineage>
        <taxon>Bacteria</taxon>
        <taxon>Pseudomonadati</taxon>
        <taxon>Thermodesulfobacteriota</taxon>
        <taxon>Desulfovibrionia</taxon>
        <taxon>Desulfovibrionales</taxon>
        <taxon>Desulfovibrionaceae</taxon>
        <taxon>Desulfolutivibrio</taxon>
    </lineage>
</organism>
<dbReference type="EMBL" id="JAAGRQ010000021">
    <property type="protein sequence ID" value="NDY56535.1"/>
    <property type="molecule type" value="Genomic_DNA"/>
</dbReference>
<protein>
    <submittedName>
        <fullName evidence="2">GNAT family N-acetyltransferase</fullName>
    </submittedName>
</protein>
<proteinExistence type="predicted"/>
<dbReference type="Proteomes" id="UP000469724">
    <property type="component" value="Unassembled WGS sequence"/>
</dbReference>
<dbReference type="Pfam" id="PF13480">
    <property type="entry name" value="Acetyltransf_6"/>
    <property type="match status" value="1"/>
</dbReference>
<dbReference type="InterPro" id="IPR038740">
    <property type="entry name" value="BioF2-like_GNAT_dom"/>
</dbReference>
<dbReference type="SUPFAM" id="SSF55729">
    <property type="entry name" value="Acyl-CoA N-acyltransferases (Nat)"/>
    <property type="match status" value="1"/>
</dbReference>
<dbReference type="GO" id="GO:0016740">
    <property type="term" value="F:transferase activity"/>
    <property type="evidence" value="ECO:0007669"/>
    <property type="project" value="UniProtKB-KW"/>
</dbReference>
<dbReference type="AlphaFoldDB" id="A0A7K3NL78"/>
<reference evidence="2 3" key="1">
    <citation type="submission" date="2020-02" db="EMBL/GenBank/DDBJ databases">
        <title>Comparative genomics of sulfur disproportionating microorganisms.</title>
        <authorList>
            <person name="Ward L.M."/>
            <person name="Bertran E."/>
            <person name="Johnston D.T."/>
        </authorList>
    </citation>
    <scope>NUCLEOTIDE SEQUENCE [LARGE SCALE GENOMIC DNA]</scope>
    <source>
        <strain evidence="2 3">DSM 3696</strain>
    </source>
</reference>
<keyword evidence="2" id="KW-0808">Transferase</keyword>
<dbReference type="RefSeq" id="WP_163301586.1">
    <property type="nucleotide sequence ID" value="NZ_JAAGRQ010000021.1"/>
</dbReference>
<evidence type="ECO:0000313" key="2">
    <source>
        <dbReference type="EMBL" id="NDY56535.1"/>
    </source>
</evidence>
<comment type="caution">
    <text evidence="2">The sequence shown here is derived from an EMBL/GenBank/DDBJ whole genome shotgun (WGS) entry which is preliminary data.</text>
</comment>
<gene>
    <name evidence="2" type="ORF">G3N56_07240</name>
</gene>
<keyword evidence="3" id="KW-1185">Reference proteome</keyword>